<dbReference type="GO" id="GO:0005886">
    <property type="term" value="C:plasma membrane"/>
    <property type="evidence" value="ECO:0007669"/>
    <property type="project" value="UniProtKB-SubCell"/>
</dbReference>
<dbReference type="PRINTS" id="PR00344">
    <property type="entry name" value="BCTRLSENSOR"/>
</dbReference>
<evidence type="ECO:0000256" key="3">
    <source>
        <dbReference type="ARBA" id="ARBA00004314"/>
    </source>
</evidence>
<keyword evidence="7" id="KW-0808">Transferase</keyword>
<evidence type="ECO:0000256" key="7">
    <source>
        <dbReference type="ARBA" id="ARBA00022679"/>
    </source>
</evidence>
<dbReference type="PROSITE" id="PS50112">
    <property type="entry name" value="PAS"/>
    <property type="match status" value="1"/>
</dbReference>
<reference evidence="19" key="1">
    <citation type="journal article" date="2014" name="Int. J. Syst. Evol. Microbiol.">
        <title>Complete genome sequence of Corynebacterium casei LMG S-19264T (=DSM 44701T), isolated from a smear-ripened cheese.</title>
        <authorList>
            <consortium name="US DOE Joint Genome Institute (JGI-PGF)"/>
            <person name="Walter F."/>
            <person name="Albersmeier A."/>
            <person name="Kalinowski J."/>
            <person name="Ruckert C."/>
        </authorList>
    </citation>
    <scope>NUCLEOTIDE SEQUENCE</scope>
    <source>
        <strain evidence="19">VKM B-2935</strain>
    </source>
</reference>
<dbReference type="GO" id="GO:0045121">
    <property type="term" value="C:membrane raft"/>
    <property type="evidence" value="ECO:0007669"/>
    <property type="project" value="UniProtKB-SubCell"/>
</dbReference>
<dbReference type="Proteomes" id="UP001143328">
    <property type="component" value="Unassembled WGS sequence"/>
</dbReference>
<dbReference type="Pfam" id="PF02518">
    <property type="entry name" value="HATPase_c"/>
    <property type="match status" value="1"/>
</dbReference>
<keyword evidence="12 15" id="KW-1133">Transmembrane helix</keyword>
<dbReference type="InterPro" id="IPR005467">
    <property type="entry name" value="His_kinase_dom"/>
</dbReference>
<comment type="caution">
    <text evidence="19">The sequence shown here is derived from an EMBL/GenBank/DDBJ whole genome shotgun (WGS) entry which is preliminary data.</text>
</comment>
<feature type="domain" description="Histidine kinase" evidence="16">
    <location>
        <begin position="412"/>
        <end position="631"/>
    </location>
</feature>
<keyword evidence="14 15" id="KW-0472">Membrane</keyword>
<dbReference type="InterPro" id="IPR006189">
    <property type="entry name" value="CHASE_dom"/>
</dbReference>
<dbReference type="InterPro" id="IPR036097">
    <property type="entry name" value="HisK_dim/P_sf"/>
</dbReference>
<keyword evidence="8 15" id="KW-0812">Transmembrane</keyword>
<evidence type="ECO:0000256" key="15">
    <source>
        <dbReference type="SAM" id="Phobius"/>
    </source>
</evidence>
<dbReference type="SUPFAM" id="SSF47384">
    <property type="entry name" value="Homodimeric domain of signal transducing histidine kinase"/>
    <property type="match status" value="1"/>
</dbReference>
<evidence type="ECO:0000256" key="14">
    <source>
        <dbReference type="ARBA" id="ARBA00023136"/>
    </source>
</evidence>
<dbReference type="GO" id="GO:0006355">
    <property type="term" value="P:regulation of DNA-templated transcription"/>
    <property type="evidence" value="ECO:0007669"/>
    <property type="project" value="InterPro"/>
</dbReference>
<sequence>MSDHSSRRLIMGMLSSLAMLLILGLGVELLLRQYSLRQHELEQQRLLAHAYEVRAVLLAELNATLHLATGLASYIPAKQGRIDEAELQPWLRGLFEQGRHIRNIGLAPGNRIDFLYPLAGNESALGLYYPDIDAQWPAIQRVIASRKPHLVGPLSLLQGGQGLIYRVPVYLNDQSYWGLISTVIDFDQLAAEVESIARKRGIAVTITPAGQTTIPAKQDALDLSVSLAGAQWQLQATPLNPAKKTFTGLRMLGWGLAFTVAGLIGFALHTQQRRANLLLALNQSQRDFLQAFELAPQGMVLMTAEGGLLVVNQAFCRLLQLPPEQLLHRPLHSFCPPAEHEALSAHVSAIRPGHNNSWFLTLVDAQHLQIPVECSAAILGSLGGADEVRILHVQDMRERLRLQRLQSEFTASVSHELRTPLTAIAGALGLINGGVLGEVPHAMQQLLQIAHANSLRLQALIDDLLDMEKLMAGKIRVELRDQWLWPLLEEAVAHNQPYADQYQVLLHLVGPPCSVRVAVDEQRLAQVLANLLSNAAKFSPPGARVSLLVEEHADQVRVSVQDQGAGIDDDFKARIFSKFSQADASDSRQKGGTGLGLAISKELLERMHGRIGFDSVKGQGSTFWFELPLHATSTQRANL</sequence>
<evidence type="ECO:0000256" key="9">
    <source>
        <dbReference type="ARBA" id="ARBA00022741"/>
    </source>
</evidence>
<feature type="domain" description="CHASE" evidence="18">
    <location>
        <begin position="112"/>
        <end position="197"/>
    </location>
</feature>
<dbReference type="Gene3D" id="3.30.565.10">
    <property type="entry name" value="Histidine kinase-like ATPase, C-terminal domain"/>
    <property type="match status" value="1"/>
</dbReference>
<name>A0A9W6NFR6_9PSED</name>
<dbReference type="Gene3D" id="1.10.287.130">
    <property type="match status" value="1"/>
</dbReference>
<dbReference type="InterPro" id="IPR004358">
    <property type="entry name" value="Sig_transdc_His_kin-like_C"/>
</dbReference>
<proteinExistence type="predicted"/>
<comment type="subcellular location">
    <subcellularLocation>
        <location evidence="2">Cell membrane</location>
    </subcellularLocation>
    <subcellularLocation>
        <location evidence="3">Membrane raft</location>
        <topology evidence="3">Multi-pass membrane protein</topology>
    </subcellularLocation>
</comment>
<feature type="domain" description="PAS" evidence="17">
    <location>
        <begin position="284"/>
        <end position="354"/>
    </location>
</feature>
<dbReference type="InterPro" id="IPR050736">
    <property type="entry name" value="Sensor_HK_Regulatory"/>
</dbReference>
<evidence type="ECO:0000256" key="11">
    <source>
        <dbReference type="ARBA" id="ARBA00022840"/>
    </source>
</evidence>
<dbReference type="GO" id="GO:0005524">
    <property type="term" value="F:ATP binding"/>
    <property type="evidence" value="ECO:0007669"/>
    <property type="project" value="UniProtKB-KW"/>
</dbReference>
<feature type="transmembrane region" description="Helical" evidence="15">
    <location>
        <begin position="251"/>
        <end position="269"/>
    </location>
</feature>
<keyword evidence="20" id="KW-1185">Reference proteome</keyword>
<keyword evidence="13" id="KW-0902">Two-component regulatory system</keyword>
<feature type="transmembrane region" description="Helical" evidence="15">
    <location>
        <begin position="12"/>
        <end position="31"/>
    </location>
</feature>
<evidence type="ECO:0000313" key="20">
    <source>
        <dbReference type="Proteomes" id="UP001143328"/>
    </source>
</evidence>
<keyword evidence="5" id="KW-1003">Cell membrane</keyword>
<dbReference type="InterPro" id="IPR013767">
    <property type="entry name" value="PAS_fold"/>
</dbReference>
<evidence type="ECO:0000256" key="1">
    <source>
        <dbReference type="ARBA" id="ARBA00000085"/>
    </source>
</evidence>
<keyword evidence="6" id="KW-0597">Phosphoprotein</keyword>
<protein>
    <recommendedName>
        <fullName evidence="4">histidine kinase</fullName>
        <ecNumber evidence="4">2.7.13.3</ecNumber>
    </recommendedName>
</protein>
<dbReference type="InterPro" id="IPR003594">
    <property type="entry name" value="HATPase_dom"/>
</dbReference>
<dbReference type="SMART" id="SM01079">
    <property type="entry name" value="CHASE"/>
    <property type="match status" value="1"/>
</dbReference>
<dbReference type="RefSeq" id="WP_271196170.1">
    <property type="nucleotide sequence ID" value="NZ_BSFN01000008.1"/>
</dbReference>
<evidence type="ECO:0000313" key="19">
    <source>
        <dbReference type="EMBL" id="GLK89979.1"/>
    </source>
</evidence>
<dbReference type="CDD" id="cd16922">
    <property type="entry name" value="HATPase_EvgS-ArcB-TorS-like"/>
    <property type="match status" value="1"/>
</dbReference>
<evidence type="ECO:0000256" key="8">
    <source>
        <dbReference type="ARBA" id="ARBA00022692"/>
    </source>
</evidence>
<dbReference type="CDD" id="cd00130">
    <property type="entry name" value="PAS"/>
    <property type="match status" value="1"/>
</dbReference>
<reference evidence="19" key="2">
    <citation type="submission" date="2023-01" db="EMBL/GenBank/DDBJ databases">
        <authorList>
            <person name="Sun Q."/>
            <person name="Evtushenko L."/>
        </authorList>
    </citation>
    <scope>NUCLEOTIDE SEQUENCE</scope>
    <source>
        <strain evidence="19">VKM B-2935</strain>
    </source>
</reference>
<dbReference type="InterPro" id="IPR000014">
    <property type="entry name" value="PAS"/>
</dbReference>
<keyword evidence="11" id="KW-0067">ATP-binding</keyword>
<dbReference type="InterPro" id="IPR036890">
    <property type="entry name" value="HATPase_C_sf"/>
</dbReference>
<evidence type="ECO:0000256" key="13">
    <source>
        <dbReference type="ARBA" id="ARBA00023012"/>
    </source>
</evidence>
<evidence type="ECO:0000259" key="18">
    <source>
        <dbReference type="PROSITE" id="PS50839"/>
    </source>
</evidence>
<dbReference type="FunFam" id="1.10.287.130:FF:000001">
    <property type="entry name" value="Two-component sensor histidine kinase"/>
    <property type="match status" value="1"/>
</dbReference>
<evidence type="ECO:0000259" key="16">
    <source>
        <dbReference type="PROSITE" id="PS50109"/>
    </source>
</evidence>
<keyword evidence="10" id="KW-0418">Kinase</keyword>
<dbReference type="Pfam" id="PF00512">
    <property type="entry name" value="HisKA"/>
    <property type="match status" value="1"/>
</dbReference>
<evidence type="ECO:0000256" key="4">
    <source>
        <dbReference type="ARBA" id="ARBA00012438"/>
    </source>
</evidence>
<dbReference type="Gene3D" id="3.30.450.20">
    <property type="entry name" value="PAS domain"/>
    <property type="match status" value="1"/>
</dbReference>
<evidence type="ECO:0000256" key="6">
    <source>
        <dbReference type="ARBA" id="ARBA00022553"/>
    </source>
</evidence>
<dbReference type="InterPro" id="IPR003661">
    <property type="entry name" value="HisK_dim/P_dom"/>
</dbReference>
<dbReference type="InterPro" id="IPR042240">
    <property type="entry name" value="CHASE_sf"/>
</dbReference>
<evidence type="ECO:0000256" key="5">
    <source>
        <dbReference type="ARBA" id="ARBA00022475"/>
    </source>
</evidence>
<evidence type="ECO:0000259" key="17">
    <source>
        <dbReference type="PROSITE" id="PS50112"/>
    </source>
</evidence>
<dbReference type="Pfam" id="PF00989">
    <property type="entry name" value="PAS"/>
    <property type="match status" value="1"/>
</dbReference>
<gene>
    <name evidence="19" type="ORF">GCM10017655_30410</name>
</gene>
<evidence type="ECO:0000256" key="10">
    <source>
        <dbReference type="ARBA" id="ARBA00022777"/>
    </source>
</evidence>
<comment type="catalytic activity">
    <reaction evidence="1">
        <text>ATP + protein L-histidine = ADP + protein N-phospho-L-histidine.</text>
        <dbReference type="EC" id="2.7.13.3"/>
    </reaction>
</comment>
<dbReference type="SUPFAM" id="SSF55785">
    <property type="entry name" value="PYP-like sensor domain (PAS domain)"/>
    <property type="match status" value="1"/>
</dbReference>
<dbReference type="SMART" id="SM00387">
    <property type="entry name" value="HATPase_c"/>
    <property type="match status" value="1"/>
</dbReference>
<dbReference type="PANTHER" id="PTHR43711">
    <property type="entry name" value="TWO-COMPONENT HISTIDINE KINASE"/>
    <property type="match status" value="1"/>
</dbReference>
<dbReference type="GO" id="GO:0000155">
    <property type="term" value="F:phosphorelay sensor kinase activity"/>
    <property type="evidence" value="ECO:0007669"/>
    <property type="project" value="InterPro"/>
</dbReference>
<dbReference type="NCBIfam" id="TIGR00229">
    <property type="entry name" value="sensory_box"/>
    <property type="match status" value="1"/>
</dbReference>
<keyword evidence="9" id="KW-0547">Nucleotide-binding</keyword>
<dbReference type="SUPFAM" id="SSF55874">
    <property type="entry name" value="ATPase domain of HSP90 chaperone/DNA topoisomerase II/histidine kinase"/>
    <property type="match status" value="1"/>
</dbReference>
<dbReference type="FunFam" id="3.30.565.10:FF:000023">
    <property type="entry name" value="PAS domain-containing sensor histidine kinase"/>
    <property type="match status" value="1"/>
</dbReference>
<evidence type="ECO:0000256" key="2">
    <source>
        <dbReference type="ARBA" id="ARBA00004236"/>
    </source>
</evidence>
<dbReference type="Pfam" id="PF03924">
    <property type="entry name" value="CHASE"/>
    <property type="match status" value="1"/>
</dbReference>
<dbReference type="CDD" id="cd00082">
    <property type="entry name" value="HisKA"/>
    <property type="match status" value="1"/>
</dbReference>
<dbReference type="PANTHER" id="PTHR43711:SF1">
    <property type="entry name" value="HISTIDINE KINASE 1"/>
    <property type="match status" value="1"/>
</dbReference>
<dbReference type="AlphaFoldDB" id="A0A9W6NFR6"/>
<dbReference type="SMART" id="SM00091">
    <property type="entry name" value="PAS"/>
    <property type="match status" value="1"/>
</dbReference>
<evidence type="ECO:0000256" key="12">
    <source>
        <dbReference type="ARBA" id="ARBA00022989"/>
    </source>
</evidence>
<dbReference type="Gene3D" id="3.30.450.350">
    <property type="entry name" value="CHASE domain"/>
    <property type="match status" value="1"/>
</dbReference>
<dbReference type="EC" id="2.7.13.3" evidence="4"/>
<accession>A0A9W6NFR6</accession>
<dbReference type="InterPro" id="IPR035965">
    <property type="entry name" value="PAS-like_dom_sf"/>
</dbReference>
<dbReference type="PROSITE" id="PS50839">
    <property type="entry name" value="CHASE"/>
    <property type="match status" value="1"/>
</dbReference>
<organism evidence="19 20">
    <name type="scientific">Pseudomonas turukhanskensis</name>
    <dbReference type="NCBI Taxonomy" id="1806536"/>
    <lineage>
        <taxon>Bacteria</taxon>
        <taxon>Pseudomonadati</taxon>
        <taxon>Pseudomonadota</taxon>
        <taxon>Gammaproteobacteria</taxon>
        <taxon>Pseudomonadales</taxon>
        <taxon>Pseudomonadaceae</taxon>
        <taxon>Pseudomonas</taxon>
    </lineage>
</organism>
<dbReference type="SMART" id="SM00388">
    <property type="entry name" value="HisKA"/>
    <property type="match status" value="1"/>
</dbReference>
<dbReference type="EMBL" id="BSFN01000008">
    <property type="protein sequence ID" value="GLK89979.1"/>
    <property type="molecule type" value="Genomic_DNA"/>
</dbReference>
<dbReference type="PROSITE" id="PS50109">
    <property type="entry name" value="HIS_KIN"/>
    <property type="match status" value="1"/>
</dbReference>